<gene>
    <name evidence="1" type="ORF">GCM10007390_42610</name>
</gene>
<sequence length="97" mass="11214">MSKKTSQLEFYPLINRSKLFSKKYLSGILLFSFLSLQSTPTQAWRLFGWENGGWLGQDVSVTPDGSQCFGMYTRTRYFFGFAVESEVVWQEIECTTN</sequence>
<dbReference type="AlphaFoldDB" id="A0A8J3GC92"/>
<dbReference type="Proteomes" id="UP000598271">
    <property type="component" value="Unassembled WGS sequence"/>
</dbReference>
<evidence type="ECO:0000313" key="1">
    <source>
        <dbReference type="EMBL" id="GHB83127.1"/>
    </source>
</evidence>
<dbReference type="RefSeq" id="WP_189567141.1">
    <property type="nucleotide sequence ID" value="NZ_BMXF01000005.1"/>
</dbReference>
<evidence type="ECO:0000313" key="2">
    <source>
        <dbReference type="Proteomes" id="UP000598271"/>
    </source>
</evidence>
<dbReference type="EMBL" id="BMXF01000005">
    <property type="protein sequence ID" value="GHB83127.1"/>
    <property type="molecule type" value="Genomic_DNA"/>
</dbReference>
<comment type="caution">
    <text evidence="1">The sequence shown here is derived from an EMBL/GenBank/DDBJ whole genome shotgun (WGS) entry which is preliminary data.</text>
</comment>
<proteinExistence type="predicted"/>
<keyword evidence="2" id="KW-1185">Reference proteome</keyword>
<reference evidence="1 2" key="1">
    <citation type="journal article" date="2014" name="Int. J. Syst. Evol. Microbiol.">
        <title>Complete genome sequence of Corynebacterium casei LMG S-19264T (=DSM 44701T), isolated from a smear-ripened cheese.</title>
        <authorList>
            <consortium name="US DOE Joint Genome Institute (JGI-PGF)"/>
            <person name="Walter F."/>
            <person name="Albersmeier A."/>
            <person name="Kalinowski J."/>
            <person name="Ruckert C."/>
        </authorList>
    </citation>
    <scope>NUCLEOTIDE SEQUENCE [LARGE SCALE GENOMIC DNA]</scope>
    <source>
        <strain evidence="1 2">KCTC 12866</strain>
    </source>
</reference>
<name>A0A8J3GC92_9BACT</name>
<accession>A0A8J3GC92</accession>
<protein>
    <submittedName>
        <fullName evidence="1">Uncharacterized protein</fullName>
    </submittedName>
</protein>
<organism evidence="1 2">
    <name type="scientific">Persicitalea jodogahamensis</name>
    <dbReference type="NCBI Taxonomy" id="402147"/>
    <lineage>
        <taxon>Bacteria</taxon>
        <taxon>Pseudomonadati</taxon>
        <taxon>Bacteroidota</taxon>
        <taxon>Cytophagia</taxon>
        <taxon>Cytophagales</taxon>
        <taxon>Spirosomataceae</taxon>
        <taxon>Persicitalea</taxon>
    </lineage>
</organism>